<dbReference type="Proteomes" id="UP001374535">
    <property type="component" value="Chromosome 5"/>
</dbReference>
<proteinExistence type="predicted"/>
<protein>
    <submittedName>
        <fullName evidence="1">Uncharacterized protein</fullName>
    </submittedName>
</protein>
<gene>
    <name evidence="1" type="ORF">V8G54_015470</name>
</gene>
<evidence type="ECO:0000313" key="1">
    <source>
        <dbReference type="EMBL" id="WVZ10940.1"/>
    </source>
</evidence>
<keyword evidence="2" id="KW-1185">Reference proteome</keyword>
<reference evidence="1 2" key="1">
    <citation type="journal article" date="2023" name="Life. Sci Alliance">
        <title>Evolutionary insights into 3D genome organization and epigenetic landscape of Vigna mungo.</title>
        <authorList>
            <person name="Junaid A."/>
            <person name="Singh B."/>
            <person name="Bhatia S."/>
        </authorList>
    </citation>
    <scope>NUCLEOTIDE SEQUENCE [LARGE SCALE GENOMIC DNA]</scope>
    <source>
        <strain evidence="1">Urdbean</strain>
    </source>
</reference>
<accession>A0AAQ3NJH6</accession>
<evidence type="ECO:0000313" key="2">
    <source>
        <dbReference type="Proteomes" id="UP001374535"/>
    </source>
</evidence>
<dbReference type="EMBL" id="CP144696">
    <property type="protein sequence ID" value="WVZ10940.1"/>
    <property type="molecule type" value="Genomic_DNA"/>
</dbReference>
<sequence>MKITESESGVHARITWRGPVKKMGEWWKVLVREGTKEGDTHEFVRGVGPGVEVETVVGARVMEEAMLVHVMAVKRKTKGDDGVPTIDGNFHFIQVRPAPPC</sequence>
<dbReference type="AlphaFoldDB" id="A0AAQ3NJH6"/>
<name>A0AAQ3NJH6_VIGMU</name>
<organism evidence="1 2">
    <name type="scientific">Vigna mungo</name>
    <name type="common">Black gram</name>
    <name type="synonym">Phaseolus mungo</name>
    <dbReference type="NCBI Taxonomy" id="3915"/>
    <lineage>
        <taxon>Eukaryota</taxon>
        <taxon>Viridiplantae</taxon>
        <taxon>Streptophyta</taxon>
        <taxon>Embryophyta</taxon>
        <taxon>Tracheophyta</taxon>
        <taxon>Spermatophyta</taxon>
        <taxon>Magnoliopsida</taxon>
        <taxon>eudicotyledons</taxon>
        <taxon>Gunneridae</taxon>
        <taxon>Pentapetalae</taxon>
        <taxon>rosids</taxon>
        <taxon>fabids</taxon>
        <taxon>Fabales</taxon>
        <taxon>Fabaceae</taxon>
        <taxon>Papilionoideae</taxon>
        <taxon>50 kb inversion clade</taxon>
        <taxon>NPAAA clade</taxon>
        <taxon>indigoferoid/millettioid clade</taxon>
        <taxon>Phaseoleae</taxon>
        <taxon>Vigna</taxon>
    </lineage>
</organism>